<dbReference type="GO" id="GO:0005576">
    <property type="term" value="C:extracellular region"/>
    <property type="evidence" value="ECO:0007669"/>
    <property type="project" value="UniProtKB-SubCell"/>
</dbReference>
<keyword evidence="4" id="KW-0732">Signal</keyword>
<dbReference type="Proteomes" id="UP000203589">
    <property type="component" value="Chromosome"/>
</dbReference>
<dbReference type="KEGG" id="aht:ANTHELSMS3_00609"/>
<dbReference type="PROSITE" id="PS00330">
    <property type="entry name" value="HEMOLYSIN_CALCIUM"/>
    <property type="match status" value="1"/>
</dbReference>
<dbReference type="InterPro" id="IPR011049">
    <property type="entry name" value="Serralysin-like_metalloprot_C"/>
</dbReference>
<feature type="region of interest" description="Disordered" evidence="3">
    <location>
        <begin position="24"/>
        <end position="87"/>
    </location>
</feature>
<dbReference type="OrthoDB" id="7863760at2"/>
<organism evidence="5 6">
    <name type="scientific">Antarctobacter heliothermus</name>
    <dbReference type="NCBI Taxonomy" id="74033"/>
    <lineage>
        <taxon>Bacteria</taxon>
        <taxon>Pseudomonadati</taxon>
        <taxon>Pseudomonadota</taxon>
        <taxon>Alphaproteobacteria</taxon>
        <taxon>Rhodobacterales</taxon>
        <taxon>Roseobacteraceae</taxon>
        <taxon>Antarctobacter</taxon>
    </lineage>
</organism>
<keyword evidence="6" id="KW-1185">Reference proteome</keyword>
<dbReference type="AlphaFoldDB" id="A0A222DZE6"/>
<feature type="chain" id="PRO_5012623566" evidence="4">
    <location>
        <begin position="18"/>
        <end position="343"/>
    </location>
</feature>
<feature type="signal peptide" evidence="4">
    <location>
        <begin position="1"/>
        <end position="17"/>
    </location>
</feature>
<dbReference type="PRINTS" id="PR00313">
    <property type="entry name" value="CABNDNGRPT"/>
</dbReference>
<protein>
    <submittedName>
        <fullName evidence="5">Leukotoxin</fullName>
    </submittedName>
</protein>
<dbReference type="RefSeq" id="WP_094033587.1">
    <property type="nucleotide sequence ID" value="NZ_CP022540.1"/>
</dbReference>
<feature type="region of interest" description="Disordered" evidence="3">
    <location>
        <begin position="117"/>
        <end position="190"/>
    </location>
</feature>
<dbReference type="Pfam" id="PF00353">
    <property type="entry name" value="HemolysinCabind"/>
    <property type="match status" value="4"/>
</dbReference>
<sequence>MFFLTGLLGMMAIGSFAFLGLGSEDDDRESADDFDPMEDAEGTDDPDYDLFQPHRETASVDELPDVSVDKQPANDDPAPTNAEDISANSDLYEEALYGTDVDDLIFGGDADELLRGFDGSDTLDGGDGDDTLEGQNGPDDLYGGEGADTLSGGTGHDTMNGGAGDDLLRGGTGDDALHGRSGDDTLLGDRGQDTMFGGDGNDLISGVRLNGDGVDIDQRDYLNGGDGDDTIVAGDDDIVSLGAGADVLVLGEWMAETGAEILDYDDEEDQLMVVFNDALHGDAHDLDMRPNATNPALTEILLGDEVLATLPTEDAPDLSNVVLIAESSLIDLGLEEAAIRHAG</sequence>
<dbReference type="Gene3D" id="2.150.10.10">
    <property type="entry name" value="Serralysin-like metalloprotease, C-terminal"/>
    <property type="match status" value="3"/>
</dbReference>
<gene>
    <name evidence="5" type="ORF">ANTHELSMS3_00609</name>
</gene>
<evidence type="ECO:0000256" key="1">
    <source>
        <dbReference type="ARBA" id="ARBA00004613"/>
    </source>
</evidence>
<keyword evidence="2" id="KW-0964">Secreted</keyword>
<dbReference type="PANTHER" id="PTHR38340:SF1">
    <property type="entry name" value="S-LAYER PROTEIN"/>
    <property type="match status" value="1"/>
</dbReference>
<dbReference type="InterPro" id="IPR050557">
    <property type="entry name" value="RTX_toxin/Mannuronan_C5-epim"/>
</dbReference>
<dbReference type="InterPro" id="IPR018511">
    <property type="entry name" value="Hemolysin-typ_Ca-bd_CS"/>
</dbReference>
<evidence type="ECO:0000256" key="3">
    <source>
        <dbReference type="SAM" id="MobiDB-lite"/>
    </source>
</evidence>
<comment type="subcellular location">
    <subcellularLocation>
        <location evidence="1">Secreted</location>
    </subcellularLocation>
</comment>
<dbReference type="SUPFAM" id="SSF51120">
    <property type="entry name" value="beta-Roll"/>
    <property type="match status" value="1"/>
</dbReference>
<dbReference type="EMBL" id="CP022540">
    <property type="protein sequence ID" value="ASP19329.1"/>
    <property type="molecule type" value="Genomic_DNA"/>
</dbReference>
<evidence type="ECO:0000256" key="2">
    <source>
        <dbReference type="ARBA" id="ARBA00022525"/>
    </source>
</evidence>
<dbReference type="InterPro" id="IPR001343">
    <property type="entry name" value="Hemolysn_Ca-bd"/>
</dbReference>
<feature type="compositionally biased region" description="Acidic residues" evidence="3">
    <location>
        <begin position="24"/>
        <end position="48"/>
    </location>
</feature>
<reference evidence="5 6" key="1">
    <citation type="submission" date="2017-07" db="EMBL/GenBank/DDBJ databases">
        <title>Genome Sequence of Antarctobacter heliothermus Strain SMS3 Isolated from a culture of the Diatom Skeletonema marinoi.</title>
        <authorList>
            <person name="Topel M."/>
            <person name="Pinder M.I.M."/>
            <person name="Johansson O.N."/>
            <person name="Kourtchenko O."/>
            <person name="Godhe A."/>
            <person name="Clarke A.K."/>
        </authorList>
    </citation>
    <scope>NUCLEOTIDE SEQUENCE [LARGE SCALE GENOMIC DNA]</scope>
    <source>
        <strain evidence="5 6">SMS3</strain>
    </source>
</reference>
<dbReference type="GO" id="GO:0005509">
    <property type="term" value="F:calcium ion binding"/>
    <property type="evidence" value="ECO:0007669"/>
    <property type="project" value="InterPro"/>
</dbReference>
<evidence type="ECO:0000313" key="6">
    <source>
        <dbReference type="Proteomes" id="UP000203589"/>
    </source>
</evidence>
<evidence type="ECO:0000313" key="5">
    <source>
        <dbReference type="EMBL" id="ASP19329.1"/>
    </source>
</evidence>
<proteinExistence type="predicted"/>
<accession>A0A222DZE6</accession>
<dbReference type="PANTHER" id="PTHR38340">
    <property type="entry name" value="S-LAYER PROTEIN"/>
    <property type="match status" value="1"/>
</dbReference>
<name>A0A222DZE6_9RHOB</name>
<evidence type="ECO:0000256" key="4">
    <source>
        <dbReference type="SAM" id="SignalP"/>
    </source>
</evidence>